<dbReference type="Pfam" id="PF03235">
    <property type="entry name" value="GmrSD_N"/>
    <property type="match status" value="1"/>
</dbReference>
<dbReference type="Pfam" id="PF07510">
    <property type="entry name" value="GmrSD_C"/>
    <property type="match status" value="1"/>
</dbReference>
<organism evidence="3 4">
    <name type="scientific">Aureibacter tunicatorum</name>
    <dbReference type="NCBI Taxonomy" id="866807"/>
    <lineage>
        <taxon>Bacteria</taxon>
        <taxon>Pseudomonadati</taxon>
        <taxon>Bacteroidota</taxon>
        <taxon>Cytophagia</taxon>
        <taxon>Cytophagales</taxon>
        <taxon>Persicobacteraceae</taxon>
        <taxon>Aureibacter</taxon>
    </lineage>
</organism>
<dbReference type="PANTHER" id="PTHR35149:SF1">
    <property type="entry name" value="DUF5655 DOMAIN-CONTAINING PROTEIN"/>
    <property type="match status" value="1"/>
</dbReference>
<accession>A0AAE3XN20</accession>
<comment type="caution">
    <text evidence="3">The sequence shown here is derived from an EMBL/GenBank/DDBJ whole genome shotgun (WGS) entry which is preliminary data.</text>
</comment>
<protein>
    <submittedName>
        <fullName evidence="3">Uncharacterized protein with ParB-like and HNH nuclease domain</fullName>
    </submittedName>
</protein>
<name>A0AAE3XN20_9BACT</name>
<dbReference type="Proteomes" id="UP001185092">
    <property type="component" value="Unassembled WGS sequence"/>
</dbReference>
<evidence type="ECO:0000313" key="3">
    <source>
        <dbReference type="EMBL" id="MDR6239482.1"/>
    </source>
</evidence>
<gene>
    <name evidence="3" type="ORF">HNQ88_002519</name>
</gene>
<reference evidence="3" key="1">
    <citation type="submission" date="2023-07" db="EMBL/GenBank/DDBJ databases">
        <title>Genomic Encyclopedia of Type Strains, Phase IV (KMG-IV): sequencing the most valuable type-strain genomes for metagenomic binning, comparative biology and taxonomic classification.</title>
        <authorList>
            <person name="Goeker M."/>
        </authorList>
    </citation>
    <scope>NUCLEOTIDE SEQUENCE</scope>
    <source>
        <strain evidence="3">DSM 26174</strain>
    </source>
</reference>
<dbReference type="InterPro" id="IPR004919">
    <property type="entry name" value="GmrSD_N"/>
</dbReference>
<evidence type="ECO:0000259" key="2">
    <source>
        <dbReference type="Pfam" id="PF07510"/>
    </source>
</evidence>
<proteinExistence type="predicted"/>
<sequence length="622" mass="73851">MDYKLDTGKKYIREIFSSDKFYNIPEYQRPYVWGEEQVITLLDDLQHAMDNSADKEYFLGCMIWNTKKKTTDDTSYECQDILDGQQRFITLYLLHGVMRDLGEEKQLKDTVTKRLCQEGNKFDGIPSRNRIEFEIRDDEQFLANYLLKENGTLELDKLKQIATNHQQSSSVRNMAMAIVTMHKWWEEKRTEEGDNFQKSIASFFTYLSSKVLALFLATPDNLDDAYNLFTVLNSRGLQLQVSDILRAQNLREIQDDKTRKEYAEKWSELENTINAPFNHFDDFLWNLVFIKMKYRSDDNQSLTKAFNHLYNRKKDKLVKGIDTIDFVSKYIEHYKAITNGEFIDKDTSCLFSNLNYILTSVFGSQYMSPMMLYRERFGEYRIVEYFLKLDNLLSITWLMGKRQSQTRIFTILRKIDECFEKIENENISLKEACDQFFDSTIIDYDYQDENSTTQQINLEDFFDVLDKEKWGGFAGNRINKTRYLLLKLDLIRGNISTRMQFNKSQSSVEHIMPRKKTNEYWKNISDEDHALWLHRLGNIILLDRRKNASLSNSDYHKKVSKYKEGIEARANTNNVFMNYQEWNIKNIKDNHQDVLRLLKEYYQGNDIATLLRIKKGEYSLFV</sequence>
<feature type="domain" description="GmrSD restriction endonucleases C-terminal" evidence="2">
    <location>
        <begin position="477"/>
        <end position="593"/>
    </location>
</feature>
<keyword evidence="4" id="KW-1185">Reference proteome</keyword>
<evidence type="ECO:0000313" key="4">
    <source>
        <dbReference type="Proteomes" id="UP001185092"/>
    </source>
</evidence>
<dbReference type="RefSeq" id="WP_309939146.1">
    <property type="nucleotide sequence ID" value="NZ_AP025305.1"/>
</dbReference>
<dbReference type="PANTHER" id="PTHR35149">
    <property type="entry name" value="SLL5132 PROTEIN"/>
    <property type="match status" value="1"/>
</dbReference>
<evidence type="ECO:0000259" key="1">
    <source>
        <dbReference type="Pfam" id="PF03235"/>
    </source>
</evidence>
<feature type="domain" description="GmrSD restriction endonucleases N-terminal" evidence="1">
    <location>
        <begin position="12"/>
        <end position="248"/>
    </location>
</feature>
<dbReference type="AlphaFoldDB" id="A0AAE3XN20"/>
<dbReference type="EMBL" id="JAVDQD010000002">
    <property type="protein sequence ID" value="MDR6239482.1"/>
    <property type="molecule type" value="Genomic_DNA"/>
</dbReference>
<dbReference type="InterPro" id="IPR011089">
    <property type="entry name" value="GmrSD_C"/>
</dbReference>